<evidence type="ECO:0000256" key="1">
    <source>
        <dbReference type="SAM" id="Phobius"/>
    </source>
</evidence>
<feature type="transmembrane region" description="Helical" evidence="1">
    <location>
        <begin position="85"/>
        <end position="107"/>
    </location>
</feature>
<organism evidence="3 4">
    <name type="scientific">Erythrobacter ramosus</name>
    <dbReference type="NCBI Taxonomy" id="35811"/>
    <lineage>
        <taxon>Bacteria</taxon>
        <taxon>Pseudomonadati</taxon>
        <taxon>Pseudomonadota</taxon>
        <taxon>Alphaproteobacteria</taxon>
        <taxon>Sphingomonadales</taxon>
        <taxon>Erythrobacteraceae</taxon>
        <taxon>Erythrobacter/Porphyrobacter group</taxon>
        <taxon>Erythrobacter</taxon>
    </lineage>
</organism>
<feature type="transmembrane region" description="Helical" evidence="1">
    <location>
        <begin position="59"/>
        <end position="79"/>
    </location>
</feature>
<evidence type="ECO:0000313" key="2">
    <source>
        <dbReference type="EMBL" id="MBB3774795.1"/>
    </source>
</evidence>
<keyword evidence="1" id="KW-1133">Transmembrane helix</keyword>
<proteinExistence type="predicted"/>
<gene>
    <name evidence="2" type="ORF">FHS52_000738</name>
    <name evidence="3" type="ORF">GRI59_02900</name>
</gene>
<accession>A0A6I4UJR0</accession>
<protein>
    <submittedName>
        <fullName evidence="2">Uncharacterized protein (DUF2062 family)</fullName>
    </submittedName>
</protein>
<dbReference type="EMBL" id="JACICE010000001">
    <property type="protein sequence ID" value="MBB3774795.1"/>
    <property type="molecule type" value="Genomic_DNA"/>
</dbReference>
<name>A0A6I4UJR0_9SPHN</name>
<keyword evidence="1" id="KW-0812">Transmembrane</keyword>
<dbReference type="Proteomes" id="UP000548685">
    <property type="component" value="Unassembled WGS sequence"/>
</dbReference>
<dbReference type="Proteomes" id="UP000430021">
    <property type="component" value="Unassembled WGS sequence"/>
</dbReference>
<comment type="caution">
    <text evidence="3">The sequence shown here is derived from an EMBL/GenBank/DDBJ whole genome shotgun (WGS) entry which is preliminary data.</text>
</comment>
<dbReference type="RefSeq" id="WP_160759688.1">
    <property type="nucleotide sequence ID" value="NZ_BAAADZ010000002.1"/>
</dbReference>
<dbReference type="AlphaFoldDB" id="A0A6I4UJR0"/>
<evidence type="ECO:0000313" key="5">
    <source>
        <dbReference type="Proteomes" id="UP000548685"/>
    </source>
</evidence>
<sequence>MTNALIAFARAVGWGTLAGATPYMALLIIPMSLATLMAGYGSIGEIASLLAYPLMLSGSMVLGAALLCGLPLTALLSVMDRENSLAYAVTGLALGALVPPAIIWLLAGEVMFGESLFFAAPGAFAGLVTGTSWGRWREAPREAQDAL</sequence>
<reference evidence="2 5" key="2">
    <citation type="submission" date="2020-08" db="EMBL/GenBank/DDBJ databases">
        <title>Genomic Encyclopedia of Type Strains, Phase IV (KMG-IV): sequencing the most valuable type-strain genomes for metagenomic binning, comparative biology and taxonomic classification.</title>
        <authorList>
            <person name="Goeker M."/>
        </authorList>
    </citation>
    <scope>NUCLEOTIDE SEQUENCE [LARGE SCALE GENOMIC DNA]</scope>
    <source>
        <strain evidence="2 5">DSM 8510</strain>
    </source>
</reference>
<dbReference type="OrthoDB" id="7391939at2"/>
<keyword evidence="1" id="KW-0472">Membrane</keyword>
<dbReference type="EMBL" id="WTYB01000001">
    <property type="protein sequence ID" value="MXP37563.1"/>
    <property type="molecule type" value="Genomic_DNA"/>
</dbReference>
<reference evidence="3 4" key="1">
    <citation type="submission" date="2019-12" db="EMBL/GenBank/DDBJ databases">
        <title>Genomic-based taxomic classification of the family Erythrobacteraceae.</title>
        <authorList>
            <person name="Xu L."/>
        </authorList>
    </citation>
    <scope>NUCLEOTIDE SEQUENCE [LARGE SCALE GENOMIC DNA]</scope>
    <source>
        <strain evidence="3 4">JCM 10282</strain>
    </source>
</reference>
<keyword evidence="5" id="KW-1185">Reference proteome</keyword>
<evidence type="ECO:0000313" key="4">
    <source>
        <dbReference type="Proteomes" id="UP000430021"/>
    </source>
</evidence>
<evidence type="ECO:0000313" key="3">
    <source>
        <dbReference type="EMBL" id="MXP37563.1"/>
    </source>
</evidence>